<protein>
    <recommendedName>
        <fullName evidence="3">Antibiotic biosynthesis monooxygenase</fullName>
    </recommendedName>
</protein>
<gene>
    <name evidence="1" type="ORF">NDO55_01990</name>
</gene>
<dbReference type="InterPro" id="IPR011008">
    <property type="entry name" value="Dimeric_a/b-barrel"/>
</dbReference>
<dbReference type="RefSeq" id="WP_252111929.1">
    <property type="nucleotide sequence ID" value="NZ_JAMSHT010000001.1"/>
</dbReference>
<dbReference type="Proteomes" id="UP001155128">
    <property type="component" value="Unassembled WGS sequence"/>
</dbReference>
<comment type="caution">
    <text evidence="1">The sequence shown here is derived from an EMBL/GenBank/DDBJ whole genome shotgun (WGS) entry which is preliminary data.</text>
</comment>
<keyword evidence="2" id="KW-1185">Reference proteome</keyword>
<sequence>MIATFFEWKIKAGMEEQFRDGWAAITMMLHPTGSYGSSLFTNEEGHYCAFAMWPDRETRDAAFAPYLDAPTEHHAKMRAAIEATFHRMDLDCVEELWRLPEHVARG</sequence>
<accession>A0A9X2EEP7</accession>
<dbReference type="EMBL" id="JAMSHT010000001">
    <property type="protein sequence ID" value="MCM8556590.1"/>
    <property type="molecule type" value="Genomic_DNA"/>
</dbReference>
<evidence type="ECO:0000313" key="2">
    <source>
        <dbReference type="Proteomes" id="UP001155128"/>
    </source>
</evidence>
<dbReference type="SUPFAM" id="SSF54909">
    <property type="entry name" value="Dimeric alpha+beta barrel"/>
    <property type="match status" value="1"/>
</dbReference>
<name>A0A9X2EEP7_9SPHN</name>
<reference evidence="1" key="1">
    <citation type="submission" date="2022-06" db="EMBL/GenBank/DDBJ databases">
        <title>Sphingomicrobium sedimins sp. nov., a marine bacterium isolated from tidal flat.</title>
        <authorList>
            <person name="Kim C.-H."/>
            <person name="Yoo Y."/>
            <person name="Kim J.-J."/>
        </authorList>
    </citation>
    <scope>NUCLEOTIDE SEQUENCE</scope>
    <source>
        <strain evidence="1">GRR-S6-50</strain>
    </source>
</reference>
<evidence type="ECO:0008006" key="3">
    <source>
        <dbReference type="Google" id="ProtNLM"/>
    </source>
</evidence>
<organism evidence="1 2">
    <name type="scientific">Sphingomicrobium sediminis</name>
    <dbReference type="NCBI Taxonomy" id="2950949"/>
    <lineage>
        <taxon>Bacteria</taxon>
        <taxon>Pseudomonadati</taxon>
        <taxon>Pseudomonadota</taxon>
        <taxon>Alphaproteobacteria</taxon>
        <taxon>Sphingomonadales</taxon>
        <taxon>Sphingomonadaceae</taxon>
        <taxon>Sphingomicrobium</taxon>
    </lineage>
</organism>
<dbReference type="AlphaFoldDB" id="A0A9X2EEP7"/>
<proteinExistence type="predicted"/>
<evidence type="ECO:0000313" key="1">
    <source>
        <dbReference type="EMBL" id="MCM8556590.1"/>
    </source>
</evidence>